<sequence>MQHRLNIRVFFFNAKTDYLPYYKNFTMTLNEDDRIQTMLGEIKKQNKDFAYPSEKLILKLNDLVVDGNETIGNVVKKLGTSLQVDPVLSYRSNHCLIINDEDFMKSYTLLAPYATEDDEAYYKSLYATHYASETFRFSHDYIGDAVLLLAHRMIENGSEYKEDILQAVSDPYDGLAACEYENNLFHAEDHTAAIEALNSMISHPNTSSFLDKMATKLSKKALCYFNKKSLEGVHIACYAGYTGILGHVHEKIIENHAKVIRFSREGKGCGRSLIGKQDNLAYLKAATTLLGALDAGAELLVVADIDDLAMFKKHFASIQKRIGREIPLPLISYETFLDLCEQSIETATV</sequence>
<proteinExistence type="predicted"/>
<evidence type="ECO:0008006" key="2">
    <source>
        <dbReference type="Google" id="ProtNLM"/>
    </source>
</evidence>
<dbReference type="AlphaFoldDB" id="A0A1W1C990"/>
<dbReference type="Gene3D" id="3.10.20.30">
    <property type="match status" value="1"/>
</dbReference>
<reference evidence="1" key="1">
    <citation type="submission" date="2016-10" db="EMBL/GenBank/DDBJ databases">
        <authorList>
            <person name="de Groot N.N."/>
        </authorList>
    </citation>
    <scope>NUCLEOTIDE SEQUENCE</scope>
</reference>
<dbReference type="Gene3D" id="1.10.1060.20">
    <property type="match status" value="1"/>
</dbReference>
<gene>
    <name evidence="1" type="ORF">MNB_SV-8-136</name>
</gene>
<name>A0A1W1C990_9ZZZZ</name>
<dbReference type="EMBL" id="FPHD01000058">
    <property type="protein sequence ID" value="SFV62261.1"/>
    <property type="molecule type" value="Genomic_DNA"/>
</dbReference>
<accession>A0A1W1C990</accession>
<dbReference type="InterPro" id="IPR012675">
    <property type="entry name" value="Beta-grasp_dom_sf"/>
</dbReference>
<protein>
    <recommendedName>
        <fullName evidence="2">DUF5644 domain-containing protein</fullName>
    </recommendedName>
</protein>
<organism evidence="1">
    <name type="scientific">hydrothermal vent metagenome</name>
    <dbReference type="NCBI Taxonomy" id="652676"/>
    <lineage>
        <taxon>unclassified sequences</taxon>
        <taxon>metagenomes</taxon>
        <taxon>ecological metagenomes</taxon>
    </lineage>
</organism>
<dbReference type="Gene3D" id="3.40.50.11810">
    <property type="match status" value="1"/>
</dbReference>
<evidence type="ECO:0000313" key="1">
    <source>
        <dbReference type="EMBL" id="SFV62261.1"/>
    </source>
</evidence>